<dbReference type="Gene3D" id="1.10.10.10">
    <property type="entry name" value="Winged helix-like DNA-binding domain superfamily/Winged helix DNA-binding domain"/>
    <property type="match status" value="1"/>
</dbReference>
<evidence type="ECO:0000313" key="4">
    <source>
        <dbReference type="Proteomes" id="UP000027725"/>
    </source>
</evidence>
<accession>A0A074TJZ0</accession>
<dbReference type="STRING" id="1185766.SAMN05216224_1074"/>
<gene>
    <name evidence="3" type="ORF">DL1_04335</name>
</gene>
<dbReference type="InterPro" id="IPR001845">
    <property type="entry name" value="HTH_ArsR_DNA-bd_dom"/>
</dbReference>
<dbReference type="InterPro" id="IPR036388">
    <property type="entry name" value="WH-like_DNA-bd_sf"/>
</dbReference>
<sequence>MEKEIPDQLSTLGHPQRLAIFRLLMRRYPDRVPAGEIASALGVKASTMSTYLSALTRDQLVDQQRAGTSLLYAINMTTVKRLFGYLFSDCCRGRPDICMPFSTGTTPMSDRKYNVLFICVGNSARSIFAESILRKAAGDRFEVYSAGTRTGSQLNPFAVQVLQDKGHDVSVLRSKDVSEFSRPDAPHFDFVFTVCDQAANEECPAWEGQPVSGHWGMPDPVKVEGTNAEKALAFQQAYGALRHRIEAFVALPIDTLDRIALQNAVDDIGRTSPETLA</sequence>
<dbReference type="PANTHER" id="PTHR43428:SF1">
    <property type="entry name" value="ARSENATE REDUCTASE"/>
    <property type="match status" value="1"/>
</dbReference>
<dbReference type="PANTHER" id="PTHR43428">
    <property type="entry name" value="ARSENATE REDUCTASE"/>
    <property type="match status" value="1"/>
</dbReference>
<reference evidence="3 4" key="1">
    <citation type="submission" date="2014-03" db="EMBL/GenBank/DDBJ databases">
        <title>The draft genome sequence of Thioclava dalianensis DLFJ1-1.</title>
        <authorList>
            <person name="Lai Q."/>
            <person name="Shao Z."/>
        </authorList>
    </citation>
    <scope>NUCLEOTIDE SEQUENCE [LARGE SCALE GENOMIC DNA]</scope>
    <source>
        <strain evidence="3 4">DLFJ1-1</strain>
    </source>
</reference>
<dbReference type="SMART" id="SM00418">
    <property type="entry name" value="HTH_ARSR"/>
    <property type="match status" value="1"/>
</dbReference>
<evidence type="ECO:0000259" key="2">
    <source>
        <dbReference type="PROSITE" id="PS50987"/>
    </source>
</evidence>
<dbReference type="InterPro" id="IPR036196">
    <property type="entry name" value="Ptyr_pPase_sf"/>
</dbReference>
<name>A0A074TJZ0_9RHOB</name>
<dbReference type="AlphaFoldDB" id="A0A074TJZ0"/>
<dbReference type="eggNOG" id="COG0640">
    <property type="taxonomic scope" value="Bacteria"/>
</dbReference>
<dbReference type="Proteomes" id="UP000027725">
    <property type="component" value="Unassembled WGS sequence"/>
</dbReference>
<dbReference type="InterPro" id="IPR023485">
    <property type="entry name" value="Ptyr_pPase"/>
</dbReference>
<dbReference type="Pfam" id="PF01451">
    <property type="entry name" value="LMWPc"/>
    <property type="match status" value="1"/>
</dbReference>
<dbReference type="OrthoDB" id="9793058at2"/>
<dbReference type="Gene3D" id="3.40.50.2300">
    <property type="match status" value="1"/>
</dbReference>
<dbReference type="CDD" id="cd16345">
    <property type="entry name" value="LMWP_ArsC"/>
    <property type="match status" value="1"/>
</dbReference>
<dbReference type="Pfam" id="PF12840">
    <property type="entry name" value="HTH_20"/>
    <property type="match status" value="1"/>
</dbReference>
<dbReference type="eggNOG" id="COG0394">
    <property type="taxonomic scope" value="Bacteria"/>
</dbReference>
<keyword evidence="4" id="KW-1185">Reference proteome</keyword>
<dbReference type="EMBL" id="JHEH01000015">
    <property type="protein sequence ID" value="KEP69288.1"/>
    <property type="molecule type" value="Genomic_DNA"/>
</dbReference>
<dbReference type="GO" id="GO:0003700">
    <property type="term" value="F:DNA-binding transcription factor activity"/>
    <property type="evidence" value="ECO:0007669"/>
    <property type="project" value="InterPro"/>
</dbReference>
<dbReference type="SUPFAM" id="SSF46785">
    <property type="entry name" value="Winged helix' DNA-binding domain"/>
    <property type="match status" value="1"/>
</dbReference>
<keyword evidence="1" id="KW-0059">Arsenical resistance</keyword>
<comment type="caution">
    <text evidence="3">The sequence shown here is derived from an EMBL/GenBank/DDBJ whole genome shotgun (WGS) entry which is preliminary data.</text>
</comment>
<dbReference type="SUPFAM" id="SSF52788">
    <property type="entry name" value="Phosphotyrosine protein phosphatases I"/>
    <property type="match status" value="1"/>
</dbReference>
<dbReference type="InterPro" id="IPR036390">
    <property type="entry name" value="WH_DNA-bd_sf"/>
</dbReference>
<proteinExistence type="predicted"/>
<evidence type="ECO:0000313" key="3">
    <source>
        <dbReference type="EMBL" id="KEP69288.1"/>
    </source>
</evidence>
<organism evidence="3 4">
    <name type="scientific">Thioclava dalianensis</name>
    <dbReference type="NCBI Taxonomy" id="1185766"/>
    <lineage>
        <taxon>Bacteria</taxon>
        <taxon>Pseudomonadati</taxon>
        <taxon>Pseudomonadota</taxon>
        <taxon>Alphaproteobacteria</taxon>
        <taxon>Rhodobacterales</taxon>
        <taxon>Paracoccaceae</taxon>
        <taxon>Thioclava</taxon>
    </lineage>
</organism>
<dbReference type="RefSeq" id="WP_038066673.1">
    <property type="nucleotide sequence ID" value="NZ_FOVB01000007.1"/>
</dbReference>
<dbReference type="CDD" id="cd00090">
    <property type="entry name" value="HTH_ARSR"/>
    <property type="match status" value="1"/>
</dbReference>
<dbReference type="InterPro" id="IPR011991">
    <property type="entry name" value="ArsR-like_HTH"/>
</dbReference>
<dbReference type="SMART" id="SM00226">
    <property type="entry name" value="LMWPc"/>
    <property type="match status" value="1"/>
</dbReference>
<feature type="domain" description="HTH arsR-type" evidence="2">
    <location>
        <begin position="1"/>
        <end position="94"/>
    </location>
</feature>
<dbReference type="PROSITE" id="PS50987">
    <property type="entry name" value="HTH_ARSR_2"/>
    <property type="match status" value="1"/>
</dbReference>
<dbReference type="GO" id="GO:0046685">
    <property type="term" value="P:response to arsenic-containing substance"/>
    <property type="evidence" value="ECO:0007669"/>
    <property type="project" value="UniProtKB-KW"/>
</dbReference>
<evidence type="ECO:0000256" key="1">
    <source>
        <dbReference type="ARBA" id="ARBA00022849"/>
    </source>
</evidence>
<protein>
    <submittedName>
        <fullName evidence="3">ArsR family transcriptional regulator</fullName>
    </submittedName>
</protein>